<feature type="transmembrane region" description="Helical" evidence="1">
    <location>
        <begin position="75"/>
        <end position="108"/>
    </location>
</feature>
<keyword evidence="3" id="KW-1185">Reference proteome</keyword>
<organism evidence="2 3">
    <name type="scientific">Vespula squamosa</name>
    <name type="common">Southern yellow jacket</name>
    <name type="synonym">Wasp</name>
    <dbReference type="NCBI Taxonomy" id="30214"/>
    <lineage>
        <taxon>Eukaryota</taxon>
        <taxon>Metazoa</taxon>
        <taxon>Ecdysozoa</taxon>
        <taxon>Arthropoda</taxon>
        <taxon>Hexapoda</taxon>
        <taxon>Insecta</taxon>
        <taxon>Pterygota</taxon>
        <taxon>Neoptera</taxon>
        <taxon>Endopterygota</taxon>
        <taxon>Hymenoptera</taxon>
        <taxon>Apocrita</taxon>
        <taxon>Aculeata</taxon>
        <taxon>Vespoidea</taxon>
        <taxon>Vespidae</taxon>
        <taxon>Vespinae</taxon>
        <taxon>Vespula</taxon>
    </lineage>
</organism>
<proteinExistence type="predicted"/>
<accession>A0ABD2A2Y5</accession>
<name>A0ABD2A2Y5_VESSQ</name>
<keyword evidence="1" id="KW-0812">Transmembrane</keyword>
<evidence type="ECO:0000313" key="2">
    <source>
        <dbReference type="EMBL" id="KAL2714993.1"/>
    </source>
</evidence>
<sequence>MRKKKREEEEEWQHAEERTLSVEGTAGGDVCLFASPILRTNQRWRPTKEYHSASRRSLTLRNVVDRSWWKRRGIVVVVVVVVVAVVAIVAAVVVVVVAAAAAAAIVVVVEEYEG</sequence>
<reference evidence="2 3" key="1">
    <citation type="journal article" date="2024" name="Ann. Entomol. Soc. Am.">
        <title>Genomic analyses of the southern and eastern yellowjacket wasps (Hymenoptera: Vespidae) reveal evolutionary signatures of social life.</title>
        <authorList>
            <person name="Catto M.A."/>
            <person name="Caine P.B."/>
            <person name="Orr S.E."/>
            <person name="Hunt B.G."/>
            <person name="Goodisman M.A.D."/>
        </authorList>
    </citation>
    <scope>NUCLEOTIDE SEQUENCE [LARGE SCALE GENOMIC DNA]</scope>
    <source>
        <strain evidence="2">233</strain>
        <tissue evidence="2">Head and thorax</tissue>
    </source>
</reference>
<evidence type="ECO:0000256" key="1">
    <source>
        <dbReference type="SAM" id="Phobius"/>
    </source>
</evidence>
<dbReference type="EMBL" id="JAUDFV010000155">
    <property type="protein sequence ID" value="KAL2714993.1"/>
    <property type="molecule type" value="Genomic_DNA"/>
</dbReference>
<dbReference type="Proteomes" id="UP001607302">
    <property type="component" value="Unassembled WGS sequence"/>
</dbReference>
<evidence type="ECO:0000313" key="3">
    <source>
        <dbReference type="Proteomes" id="UP001607302"/>
    </source>
</evidence>
<keyword evidence="1" id="KW-0472">Membrane</keyword>
<protein>
    <submittedName>
        <fullName evidence="2">Uncharacterized protein</fullName>
    </submittedName>
</protein>
<dbReference type="AlphaFoldDB" id="A0ABD2A2Y5"/>
<comment type="caution">
    <text evidence="2">The sequence shown here is derived from an EMBL/GenBank/DDBJ whole genome shotgun (WGS) entry which is preliminary data.</text>
</comment>
<keyword evidence="1" id="KW-1133">Transmembrane helix</keyword>
<gene>
    <name evidence="2" type="ORF">V1478_014691</name>
</gene>